<feature type="chain" id="PRO_5039508085" evidence="2">
    <location>
        <begin position="36"/>
        <end position="263"/>
    </location>
</feature>
<sequence>MTHPQSFSRRRILRYTLLSALALPAAALGGGAAVAGARGPGRAVPVDEVPPFDVQWSTDFSNGWEGWLDTPWNDEPQGEVARPTVVDSPTGEGSSGRFHLAGGQQRNESQPDAAQHITEGQTLVVRFTDFLEEGFPVDTDDWQVVLQFKNEGTGSPPCEIKIGNGQYLLDGDSGGWHHEIGPAVTGQPVDIAVRITFSEDPAKSAIDAWYNGEQTLSGVFPEGAGTLYPGLSSYLKTGLYRSPGIQEAGTRHLTRLLIGTPAD</sequence>
<protein>
    <submittedName>
        <fullName evidence="3">F5/8 type C domain protein</fullName>
    </submittedName>
</protein>
<keyword evidence="4" id="KW-1185">Reference proteome</keyword>
<proteinExistence type="predicted"/>
<dbReference type="EMBL" id="CP010519">
    <property type="protein sequence ID" value="AJE87573.1"/>
    <property type="molecule type" value="Genomic_DNA"/>
</dbReference>
<dbReference type="AlphaFoldDB" id="A0A0B5EXN0"/>
<evidence type="ECO:0000256" key="2">
    <source>
        <dbReference type="SAM" id="SignalP"/>
    </source>
</evidence>
<evidence type="ECO:0000313" key="3">
    <source>
        <dbReference type="EMBL" id="AJE87573.1"/>
    </source>
</evidence>
<accession>A0A0B5EXN0</accession>
<dbReference type="InterPro" id="IPR006311">
    <property type="entry name" value="TAT_signal"/>
</dbReference>
<feature type="region of interest" description="Disordered" evidence="1">
    <location>
        <begin position="72"/>
        <end position="104"/>
    </location>
</feature>
<dbReference type="PROSITE" id="PS51318">
    <property type="entry name" value="TAT"/>
    <property type="match status" value="1"/>
</dbReference>
<dbReference type="Proteomes" id="UP000031523">
    <property type="component" value="Chromosome"/>
</dbReference>
<gene>
    <name evidence="3" type="ORF">SLNWT_7197</name>
</gene>
<keyword evidence="2" id="KW-0732">Signal</keyword>
<dbReference type="InterPro" id="IPR025975">
    <property type="entry name" value="Polysacc_lyase"/>
</dbReference>
<name>A0A0B5EXN0_STRA4</name>
<feature type="signal peptide" evidence="2">
    <location>
        <begin position="1"/>
        <end position="35"/>
    </location>
</feature>
<dbReference type="KEGG" id="sals:SLNWT_7197"/>
<dbReference type="Gene3D" id="2.60.120.200">
    <property type="match status" value="1"/>
</dbReference>
<evidence type="ECO:0000256" key="1">
    <source>
        <dbReference type="SAM" id="MobiDB-lite"/>
    </source>
</evidence>
<evidence type="ECO:0000313" key="4">
    <source>
        <dbReference type="Proteomes" id="UP000031523"/>
    </source>
</evidence>
<dbReference type="Pfam" id="PF14099">
    <property type="entry name" value="Polysacc_lyase"/>
    <property type="match status" value="1"/>
</dbReference>
<organism evidence="3 4">
    <name type="scientific">Streptomyces albus (strain ATCC 21838 / DSM 41398 / FERM P-419 / JCM 4703 / NBRC 107858)</name>
    <dbReference type="NCBI Taxonomy" id="1081613"/>
    <lineage>
        <taxon>Bacteria</taxon>
        <taxon>Bacillati</taxon>
        <taxon>Actinomycetota</taxon>
        <taxon>Actinomycetes</taxon>
        <taxon>Kitasatosporales</taxon>
        <taxon>Streptomycetaceae</taxon>
        <taxon>Streptomyces</taxon>
    </lineage>
</organism>
<reference evidence="3 4" key="1">
    <citation type="submission" date="2015-01" db="EMBL/GenBank/DDBJ databases">
        <title>Enhanced salinomycin production by adjusting the supply of polyketide extender units in Streptomyce albus DSM 41398.</title>
        <authorList>
            <person name="Lu C."/>
        </authorList>
    </citation>
    <scope>NUCLEOTIDE SEQUENCE [LARGE SCALE GENOMIC DNA]</scope>
    <source>
        <strain evidence="4">ATCC 21838 / DSM 41398 / FERM P-419 / JCM 4703 / NBRC 107858</strain>
    </source>
</reference>